<dbReference type="RefSeq" id="WP_219070862.1">
    <property type="nucleotide sequence ID" value="NZ_CAJUXY010000134.1"/>
</dbReference>
<gene>
    <name evidence="1" type="ORF">M5I08_10225</name>
</gene>
<organism evidence="1 2">
    <name type="scientific">Candidatus Mycobacterium methanotrophicum</name>
    <dbReference type="NCBI Taxonomy" id="2943498"/>
    <lineage>
        <taxon>Bacteria</taxon>
        <taxon>Bacillati</taxon>
        <taxon>Actinomycetota</taxon>
        <taxon>Actinomycetes</taxon>
        <taxon>Mycobacteriales</taxon>
        <taxon>Mycobacteriaceae</taxon>
        <taxon>Mycobacterium</taxon>
    </lineage>
</organism>
<evidence type="ECO:0000313" key="1">
    <source>
        <dbReference type="EMBL" id="UQX12558.1"/>
    </source>
</evidence>
<protein>
    <recommendedName>
        <fullName evidence="3">Transposase IS4-like domain-containing protein</fullName>
    </recommendedName>
</protein>
<evidence type="ECO:0008006" key="3">
    <source>
        <dbReference type="Google" id="ProtNLM"/>
    </source>
</evidence>
<proteinExistence type="predicted"/>
<name>A0ABY4QS45_9MYCO</name>
<evidence type="ECO:0000313" key="2">
    <source>
        <dbReference type="Proteomes" id="UP001056610"/>
    </source>
</evidence>
<sequence length="79" mass="8314">MIAPRAKRIAPTISHVGVDKGYTGQAVTIAAAKAGVTVDVVSGPKPGHGFLVRPRRWADPGRAWCHQNQESQTTLAASP</sequence>
<dbReference type="EMBL" id="CP097320">
    <property type="protein sequence ID" value="UQX12558.1"/>
    <property type="molecule type" value="Genomic_DNA"/>
</dbReference>
<reference evidence="1" key="1">
    <citation type="submission" date="2022-05" db="EMBL/GenBank/DDBJ databases">
        <title>A methanotrophic Mycobacterium dominates a cave microbial ecosystem.</title>
        <authorList>
            <person name="Van Spanning R.J.M."/>
            <person name="Guan Q."/>
            <person name="Melkonian C."/>
            <person name="Gallant J."/>
            <person name="Polerecky L."/>
            <person name="Flot J.-F."/>
            <person name="Brandt B.W."/>
            <person name="Braster M."/>
            <person name="Iturbe Espinoza P."/>
            <person name="Aerts J."/>
            <person name="Meima-Franke M."/>
            <person name="Piersma S.R."/>
            <person name="Bunduc C."/>
            <person name="Ummels R."/>
            <person name="Pain A."/>
            <person name="Fleming E.J."/>
            <person name="van der Wel N."/>
            <person name="Gherman V.D."/>
            <person name="Sarbu S.M."/>
            <person name="Bodelier P.L.E."/>
            <person name="Bitter W."/>
        </authorList>
    </citation>
    <scope>NUCLEOTIDE SEQUENCE</scope>
    <source>
        <strain evidence="1">Sulfur Cave</strain>
    </source>
</reference>
<dbReference type="Proteomes" id="UP001056610">
    <property type="component" value="Chromosome"/>
</dbReference>
<accession>A0ABY4QS45</accession>
<keyword evidence="2" id="KW-1185">Reference proteome</keyword>